<sequence>MKQTMLLALPVLLCSFPVFAAPVLNSGDTAFMFITASLVLLMTLPGLALFYGGMAQSKNVLSVLTQVFSVTALTGVIFVLYGYSFSFTDGHSLNPVIGSGQKVFLRNITTDSLTGTVPEYVYVFFMLTFAAITPALITGAFAERIRFSSMLVFIALWATINYIPLAHMAWGGGWIAALSVQDFAGGDVVHINSGVAALTAAIMIGRRQQFRTSALIPHNMTMTMTGGSLLMLGWLGFCGGCALAANGYSMLVILNTLLGGFGGALSWMLLEWRIHKRPGLLGIITGAVAGMVGITPACGYTGPAGAICVGLLTAPVCLFFIGRIKQRLNIDDAFDVFAIHGIGGIVGGILTPVFALTLLGGSGFSAGRHLTEQLLVNVGVILFTLVFSALTSWIALMLAAKICGGLRTSRENETEGLDITEHGETGYRFGNN</sequence>
<organism evidence="11 12">
    <name type="scientific">Tatumella punctata</name>
    <dbReference type="NCBI Taxonomy" id="399969"/>
    <lineage>
        <taxon>Bacteria</taxon>
        <taxon>Pseudomonadati</taxon>
        <taxon>Pseudomonadota</taxon>
        <taxon>Gammaproteobacteria</taxon>
        <taxon>Enterobacterales</taxon>
        <taxon>Erwiniaceae</taxon>
        <taxon>Tatumella</taxon>
    </lineage>
</organism>
<keyword evidence="12" id="KW-1185">Reference proteome</keyword>
<accession>A0ABW1VJ12</accession>
<keyword evidence="7 8" id="KW-0924">Ammonia transport</keyword>
<feature type="transmembrane region" description="Helical" evidence="8">
    <location>
        <begin position="226"/>
        <end position="245"/>
    </location>
</feature>
<feature type="transmembrane region" description="Helical" evidence="8">
    <location>
        <begin position="30"/>
        <end position="51"/>
    </location>
</feature>
<comment type="subcellular location">
    <subcellularLocation>
        <location evidence="8">Cell membrane</location>
        <topology evidence="8">Multi-pass membrane protein</topology>
    </subcellularLocation>
    <subcellularLocation>
        <location evidence="1">Membrane</location>
        <topology evidence="1">Multi-pass membrane protein</topology>
    </subcellularLocation>
</comment>
<feature type="domain" description="Ammonium transporter AmtB-like" evidence="10">
    <location>
        <begin position="30"/>
        <end position="427"/>
    </location>
</feature>
<protein>
    <recommendedName>
        <fullName evidence="8">Ammonium transporter</fullName>
    </recommendedName>
</protein>
<dbReference type="InterPro" id="IPR029020">
    <property type="entry name" value="Ammonium/urea_transptr"/>
</dbReference>
<evidence type="ECO:0000256" key="8">
    <source>
        <dbReference type="RuleBase" id="RU362002"/>
    </source>
</evidence>
<proteinExistence type="inferred from homology"/>
<keyword evidence="9" id="KW-0732">Signal</keyword>
<keyword evidence="5 8" id="KW-1133">Transmembrane helix</keyword>
<keyword evidence="4 8" id="KW-0812">Transmembrane</keyword>
<evidence type="ECO:0000256" key="5">
    <source>
        <dbReference type="ARBA" id="ARBA00022989"/>
    </source>
</evidence>
<feature type="transmembrane region" description="Helical" evidence="8">
    <location>
        <begin position="374"/>
        <end position="400"/>
    </location>
</feature>
<dbReference type="PROSITE" id="PS01219">
    <property type="entry name" value="AMMONIUM_TRANSP"/>
    <property type="match status" value="1"/>
</dbReference>
<feature type="transmembrane region" description="Helical" evidence="8">
    <location>
        <begin position="303"/>
        <end position="321"/>
    </location>
</feature>
<gene>
    <name evidence="11" type="ORF">ACFP73_03200</name>
</gene>
<evidence type="ECO:0000256" key="9">
    <source>
        <dbReference type="SAM" id="SignalP"/>
    </source>
</evidence>
<feature type="transmembrane region" description="Helical" evidence="8">
    <location>
        <begin position="188"/>
        <end position="205"/>
    </location>
</feature>
<evidence type="ECO:0000256" key="4">
    <source>
        <dbReference type="ARBA" id="ARBA00022692"/>
    </source>
</evidence>
<dbReference type="RefSeq" id="WP_249213043.1">
    <property type="nucleotide sequence ID" value="NZ_BAAAFW010000050.1"/>
</dbReference>
<feature type="transmembrane region" description="Helical" evidence="8">
    <location>
        <begin position="251"/>
        <end position="270"/>
    </location>
</feature>
<dbReference type="NCBIfam" id="TIGR00836">
    <property type="entry name" value="amt"/>
    <property type="match status" value="1"/>
</dbReference>
<dbReference type="Pfam" id="PF00909">
    <property type="entry name" value="Ammonium_transp"/>
    <property type="match status" value="1"/>
</dbReference>
<evidence type="ECO:0000256" key="1">
    <source>
        <dbReference type="ARBA" id="ARBA00004141"/>
    </source>
</evidence>
<feature type="signal peptide" evidence="9">
    <location>
        <begin position="1"/>
        <end position="20"/>
    </location>
</feature>
<evidence type="ECO:0000256" key="7">
    <source>
        <dbReference type="ARBA" id="ARBA00023177"/>
    </source>
</evidence>
<feature type="transmembrane region" description="Helical" evidence="8">
    <location>
        <begin position="154"/>
        <end position="176"/>
    </location>
</feature>
<evidence type="ECO:0000259" key="10">
    <source>
        <dbReference type="Pfam" id="PF00909"/>
    </source>
</evidence>
<dbReference type="EMBL" id="JBHSUC010000002">
    <property type="protein sequence ID" value="MFC6361109.1"/>
    <property type="molecule type" value="Genomic_DNA"/>
</dbReference>
<evidence type="ECO:0000256" key="6">
    <source>
        <dbReference type="ARBA" id="ARBA00023136"/>
    </source>
</evidence>
<dbReference type="InterPro" id="IPR024041">
    <property type="entry name" value="NH4_transpt_AmtB-like_dom"/>
</dbReference>
<dbReference type="Gene3D" id="1.10.3430.10">
    <property type="entry name" value="Ammonium transporter AmtB like domains"/>
    <property type="match status" value="1"/>
</dbReference>
<evidence type="ECO:0000256" key="3">
    <source>
        <dbReference type="ARBA" id="ARBA00022448"/>
    </source>
</evidence>
<keyword evidence="3 8" id="KW-0813">Transport</keyword>
<feature type="transmembrane region" description="Helical" evidence="8">
    <location>
        <begin position="279"/>
        <end position="297"/>
    </location>
</feature>
<dbReference type="InterPro" id="IPR001905">
    <property type="entry name" value="Ammonium_transpt"/>
</dbReference>
<dbReference type="PANTHER" id="PTHR43029">
    <property type="entry name" value="AMMONIUM TRANSPORTER MEP2"/>
    <property type="match status" value="1"/>
</dbReference>
<evidence type="ECO:0000313" key="11">
    <source>
        <dbReference type="EMBL" id="MFC6361109.1"/>
    </source>
</evidence>
<evidence type="ECO:0000313" key="12">
    <source>
        <dbReference type="Proteomes" id="UP001596215"/>
    </source>
</evidence>
<reference evidence="12" key="1">
    <citation type="journal article" date="2019" name="Int. J. Syst. Evol. Microbiol.">
        <title>The Global Catalogue of Microorganisms (GCM) 10K type strain sequencing project: providing services to taxonomists for standard genome sequencing and annotation.</title>
        <authorList>
            <consortium name="The Broad Institute Genomics Platform"/>
            <consortium name="The Broad Institute Genome Sequencing Center for Infectious Disease"/>
            <person name="Wu L."/>
            <person name="Ma J."/>
        </authorList>
    </citation>
    <scope>NUCLEOTIDE SEQUENCE [LARGE SCALE GENOMIC DNA]</scope>
    <source>
        <strain evidence="12">CGMCC 4.1530</strain>
    </source>
</reference>
<keyword evidence="6 8" id="KW-0472">Membrane</keyword>
<feature type="transmembrane region" description="Helical" evidence="8">
    <location>
        <begin position="333"/>
        <end position="354"/>
    </location>
</feature>
<comment type="similarity">
    <text evidence="2 8">Belongs to the ammonia transporter channel (TC 1.A.11.2) family.</text>
</comment>
<feature type="transmembrane region" description="Helical" evidence="8">
    <location>
        <begin position="120"/>
        <end position="142"/>
    </location>
</feature>
<feature type="transmembrane region" description="Helical" evidence="8">
    <location>
        <begin position="63"/>
        <end position="83"/>
    </location>
</feature>
<evidence type="ECO:0000256" key="2">
    <source>
        <dbReference type="ARBA" id="ARBA00005887"/>
    </source>
</evidence>
<dbReference type="InterPro" id="IPR018047">
    <property type="entry name" value="Ammonium_transpt_CS"/>
</dbReference>
<dbReference type="PANTHER" id="PTHR43029:SF10">
    <property type="entry name" value="AMMONIUM TRANSPORTER MEP2"/>
    <property type="match status" value="1"/>
</dbReference>
<dbReference type="Proteomes" id="UP001596215">
    <property type="component" value="Unassembled WGS sequence"/>
</dbReference>
<dbReference type="SUPFAM" id="SSF111352">
    <property type="entry name" value="Ammonium transporter"/>
    <property type="match status" value="1"/>
</dbReference>
<feature type="chain" id="PRO_5046557540" description="Ammonium transporter" evidence="9">
    <location>
        <begin position="21"/>
        <end position="432"/>
    </location>
</feature>
<comment type="caution">
    <text evidence="11">The sequence shown here is derived from an EMBL/GenBank/DDBJ whole genome shotgun (WGS) entry which is preliminary data.</text>
</comment>
<name>A0ABW1VJ12_9GAMM</name>